<reference evidence="1" key="1">
    <citation type="submission" date="2024-03" db="EMBL/GenBank/DDBJ databases">
        <title>Diverse circular DNA viruses in blood, oral, and fecal samples of captive lemurs.</title>
        <authorList>
            <person name="Paietta E.N."/>
            <person name="Kraberger S."/>
            <person name="Lund M.C."/>
            <person name="Custer J.M."/>
            <person name="Vargas K.M."/>
            <person name="Ehmke E.E."/>
            <person name="Yoder A.D."/>
            <person name="Varsani A."/>
        </authorList>
    </citation>
    <scope>NUCLEOTIDE SEQUENCE</scope>
    <source>
        <strain evidence="1">Duke_24FS_3</strain>
    </source>
</reference>
<name>A0AAU8AZG7_9CAUD</name>
<protein>
    <submittedName>
        <fullName evidence="1">Uncharacterized protein</fullName>
    </submittedName>
</protein>
<dbReference type="EMBL" id="PP511521">
    <property type="protein sequence ID" value="XCD05018.1"/>
    <property type="molecule type" value="Genomic_DNA"/>
</dbReference>
<accession>A0AAU8AZG7</accession>
<evidence type="ECO:0000313" key="1">
    <source>
        <dbReference type="EMBL" id="XCD05018.1"/>
    </source>
</evidence>
<sequence length="90" mass="10550">MLTKKKLLNDLREYEEKIKSVIEFQKLYENCRDDYETGFYNGIEFCLGIIAGKEPDFKYSERKEVEEIEKTEENKTIGRTVMSGVRKVGG</sequence>
<proteinExistence type="predicted"/>
<organism evidence="1">
    <name type="scientific">Dulem virus 36</name>
    <dbReference type="NCBI Taxonomy" id="3145754"/>
    <lineage>
        <taxon>Viruses</taxon>
        <taxon>Duplodnaviria</taxon>
        <taxon>Heunggongvirae</taxon>
        <taxon>Uroviricota</taxon>
        <taxon>Caudoviricetes</taxon>
    </lineage>
</organism>